<dbReference type="Gene3D" id="3.10.450.10">
    <property type="match status" value="1"/>
</dbReference>
<evidence type="ECO:0000256" key="2">
    <source>
        <dbReference type="SAM" id="SignalP"/>
    </source>
</evidence>
<gene>
    <name evidence="3" type="ORF">MENT_LOCUS59216</name>
</gene>
<feature type="compositionally biased region" description="Gly residues" evidence="1">
    <location>
        <begin position="24"/>
        <end position="36"/>
    </location>
</feature>
<accession>A0A6V7Y3I6</accession>
<organism evidence="3 4">
    <name type="scientific">Meloidogyne enterolobii</name>
    <name type="common">Root-knot nematode worm</name>
    <name type="synonym">Meloidogyne mayaguensis</name>
    <dbReference type="NCBI Taxonomy" id="390850"/>
    <lineage>
        <taxon>Eukaryota</taxon>
        <taxon>Metazoa</taxon>
        <taxon>Ecdysozoa</taxon>
        <taxon>Nematoda</taxon>
        <taxon>Chromadorea</taxon>
        <taxon>Rhabditida</taxon>
        <taxon>Tylenchina</taxon>
        <taxon>Tylenchomorpha</taxon>
        <taxon>Tylenchoidea</taxon>
        <taxon>Meloidogynidae</taxon>
        <taxon>Meloidogyninae</taxon>
        <taxon>Meloidogyne</taxon>
    </lineage>
</organism>
<protein>
    <submittedName>
        <fullName evidence="3">Uncharacterized protein</fullName>
    </submittedName>
</protein>
<feature type="region of interest" description="Disordered" evidence="1">
    <location>
        <begin position="22"/>
        <end position="42"/>
    </location>
</feature>
<evidence type="ECO:0000256" key="1">
    <source>
        <dbReference type="SAM" id="MobiDB-lite"/>
    </source>
</evidence>
<comment type="caution">
    <text evidence="3">The sequence shown here is derived from an EMBL/GenBank/DDBJ whole genome shotgun (WGS) entry which is preliminary data.</text>
</comment>
<proteinExistence type="predicted"/>
<feature type="chain" id="PRO_5028195801" evidence="2">
    <location>
        <begin position="23"/>
        <end position="74"/>
    </location>
</feature>
<dbReference type="Proteomes" id="UP000580250">
    <property type="component" value="Unassembled WGS sequence"/>
</dbReference>
<sequence length="74" mass="7901">MLHYYLQLLSILLFICSPMTKGDSSGGDGGNVGMAGGRVPQDVNKDDIKQLATKGLTKINQQSNSAHHFGLAKL</sequence>
<feature type="signal peptide" evidence="2">
    <location>
        <begin position="1"/>
        <end position="22"/>
    </location>
</feature>
<keyword evidence="2" id="KW-0732">Signal</keyword>
<dbReference type="AlphaFoldDB" id="A0A6V7Y3I6"/>
<name>A0A6V7Y3I6_MELEN</name>
<dbReference type="EMBL" id="CAJEWN010002819">
    <property type="protein sequence ID" value="CAD2205407.1"/>
    <property type="molecule type" value="Genomic_DNA"/>
</dbReference>
<evidence type="ECO:0000313" key="3">
    <source>
        <dbReference type="EMBL" id="CAD2205407.1"/>
    </source>
</evidence>
<reference evidence="3 4" key="1">
    <citation type="submission" date="2020-08" db="EMBL/GenBank/DDBJ databases">
        <authorList>
            <person name="Koutsovoulos G."/>
            <person name="Danchin GJ E."/>
        </authorList>
    </citation>
    <scope>NUCLEOTIDE SEQUENCE [LARGE SCALE GENOMIC DNA]</scope>
</reference>
<evidence type="ECO:0000313" key="4">
    <source>
        <dbReference type="Proteomes" id="UP000580250"/>
    </source>
</evidence>